<dbReference type="PANTHER" id="PTHR37042">
    <property type="entry name" value="OUTER MEMBRANE PROTEIN RV1973"/>
    <property type="match status" value="1"/>
</dbReference>
<feature type="region of interest" description="Disordered" evidence="3">
    <location>
        <begin position="186"/>
        <end position="230"/>
    </location>
</feature>
<feature type="compositionally biased region" description="Pro residues" evidence="3">
    <location>
        <begin position="216"/>
        <end position="230"/>
    </location>
</feature>
<evidence type="ECO:0000256" key="4">
    <source>
        <dbReference type="SAM" id="Phobius"/>
    </source>
</evidence>
<keyword evidence="4" id="KW-0812">Transmembrane</keyword>
<feature type="compositionally biased region" description="Low complexity" evidence="3">
    <location>
        <begin position="191"/>
        <end position="215"/>
    </location>
</feature>
<comment type="subcellular location">
    <subcellularLocation>
        <location evidence="1">Membrane</location>
    </subcellularLocation>
</comment>
<proteinExistence type="predicted"/>
<dbReference type="GO" id="GO:0016020">
    <property type="term" value="C:membrane"/>
    <property type="evidence" value="ECO:0007669"/>
    <property type="project" value="UniProtKB-SubCell"/>
</dbReference>
<keyword evidence="2 4" id="KW-0472">Membrane</keyword>
<accession>A0A3A4K635</accession>
<organism evidence="5 6">
    <name type="scientific">Nocardia panacis</name>
    <dbReference type="NCBI Taxonomy" id="2340916"/>
    <lineage>
        <taxon>Bacteria</taxon>
        <taxon>Bacillati</taxon>
        <taxon>Actinomycetota</taxon>
        <taxon>Actinomycetes</taxon>
        <taxon>Mycobacteriales</taxon>
        <taxon>Nocardiaceae</taxon>
        <taxon>Nocardia</taxon>
    </lineage>
</organism>
<evidence type="ECO:0000313" key="5">
    <source>
        <dbReference type="EMBL" id="RJO76499.1"/>
    </source>
</evidence>
<dbReference type="Proteomes" id="UP000266677">
    <property type="component" value="Unassembled WGS sequence"/>
</dbReference>
<evidence type="ECO:0000256" key="3">
    <source>
        <dbReference type="SAM" id="MobiDB-lite"/>
    </source>
</evidence>
<name>A0A3A4K635_9NOCA</name>
<gene>
    <name evidence="5" type="ORF">D5S18_09310</name>
</gene>
<dbReference type="PANTHER" id="PTHR37042:SF4">
    <property type="entry name" value="OUTER MEMBRANE PROTEIN RV1973"/>
    <property type="match status" value="1"/>
</dbReference>
<keyword evidence="4" id="KW-1133">Transmembrane helix</keyword>
<dbReference type="AlphaFoldDB" id="A0A3A4K635"/>
<feature type="transmembrane region" description="Helical" evidence="4">
    <location>
        <begin position="24"/>
        <end position="48"/>
    </location>
</feature>
<reference evidence="5 6" key="1">
    <citation type="submission" date="2018-09" db="EMBL/GenBank/DDBJ databases">
        <title>YIM PH21274 draft genome.</title>
        <authorList>
            <person name="Miao C."/>
        </authorList>
    </citation>
    <scope>NUCLEOTIDE SEQUENCE [LARGE SCALE GENOMIC DNA]</scope>
    <source>
        <strain evidence="5 6">YIM PH 21724</strain>
    </source>
</reference>
<keyword evidence="6" id="KW-1185">Reference proteome</keyword>
<sequence length="230" mass="23610">MTKTAEAPPDPVPAAARPFDARRVATIVVGVALVLALAAACWFGIGWARAAFFTDGPRAAAREAALDGARQTALNMTTTNLADVPGTTATQRSSMAGALLDSATKNQPRIEAEMVSAAVNTTSKVVGSALTELDSELDRAAALVVLRVTETRKDQPPASYRYTWSLNMVKVGDIWKAEQVASLENPVPLGADAAPASPAAPPANQGTPPANQAPQPAVPGNPPAAPKPGS</sequence>
<dbReference type="EMBL" id="QZFU01000016">
    <property type="protein sequence ID" value="RJO76499.1"/>
    <property type="molecule type" value="Genomic_DNA"/>
</dbReference>
<protein>
    <recommendedName>
        <fullName evidence="7">Mammalian cell entry protein</fullName>
    </recommendedName>
</protein>
<evidence type="ECO:0000256" key="2">
    <source>
        <dbReference type="ARBA" id="ARBA00023136"/>
    </source>
</evidence>
<comment type="caution">
    <text evidence="5">The sequence shown here is derived from an EMBL/GenBank/DDBJ whole genome shotgun (WGS) entry which is preliminary data.</text>
</comment>
<evidence type="ECO:0008006" key="7">
    <source>
        <dbReference type="Google" id="ProtNLM"/>
    </source>
</evidence>
<evidence type="ECO:0000313" key="6">
    <source>
        <dbReference type="Proteomes" id="UP000266677"/>
    </source>
</evidence>
<evidence type="ECO:0000256" key="1">
    <source>
        <dbReference type="ARBA" id="ARBA00004370"/>
    </source>
</evidence>